<dbReference type="RefSeq" id="WP_146323729.1">
    <property type="nucleotide sequence ID" value="NZ_BAABLR010000015.1"/>
</dbReference>
<feature type="compositionally biased region" description="Low complexity" evidence="1">
    <location>
        <begin position="69"/>
        <end position="83"/>
    </location>
</feature>
<evidence type="ECO:0000313" key="2">
    <source>
        <dbReference type="EMBL" id="TWT26911.1"/>
    </source>
</evidence>
<evidence type="ECO:0000313" key="3">
    <source>
        <dbReference type="Proteomes" id="UP000320791"/>
    </source>
</evidence>
<dbReference type="Proteomes" id="UP000320791">
    <property type="component" value="Unassembled WGS sequence"/>
</dbReference>
<feature type="region of interest" description="Disordered" evidence="1">
    <location>
        <begin position="58"/>
        <end position="83"/>
    </location>
</feature>
<sequence>MAEIGQWFSAPRQIRHADRRAVVFPQERETAVLDVPEADPTRGNGAISLELCAGDSGETMAGPANRPRGVVSGAAGLAAGTED</sequence>
<proteinExistence type="predicted"/>
<organism evidence="2 3">
    <name type="scientific">Corynebacterium canis</name>
    <dbReference type="NCBI Taxonomy" id="679663"/>
    <lineage>
        <taxon>Bacteria</taxon>
        <taxon>Bacillati</taxon>
        <taxon>Actinomycetota</taxon>
        <taxon>Actinomycetes</taxon>
        <taxon>Mycobacteriales</taxon>
        <taxon>Corynebacteriaceae</taxon>
        <taxon>Corynebacterium</taxon>
    </lineage>
</organism>
<protein>
    <submittedName>
        <fullName evidence="2">Uncharacterized protein</fullName>
    </submittedName>
</protein>
<dbReference type="EMBL" id="VOHM01000005">
    <property type="protein sequence ID" value="TWT26911.1"/>
    <property type="molecule type" value="Genomic_DNA"/>
</dbReference>
<reference evidence="2 3" key="1">
    <citation type="submission" date="2019-08" db="EMBL/GenBank/DDBJ databases">
        <authorList>
            <person name="Lei W."/>
        </authorList>
    </citation>
    <scope>NUCLEOTIDE SEQUENCE [LARGE SCALE GENOMIC DNA]</scope>
    <source>
        <strain evidence="2 3">CCUG 58627</strain>
    </source>
</reference>
<gene>
    <name evidence="2" type="ORF">FRX94_03465</name>
</gene>
<evidence type="ECO:0000256" key="1">
    <source>
        <dbReference type="SAM" id="MobiDB-lite"/>
    </source>
</evidence>
<comment type="caution">
    <text evidence="2">The sequence shown here is derived from an EMBL/GenBank/DDBJ whole genome shotgun (WGS) entry which is preliminary data.</text>
</comment>
<name>A0A5C5UJL3_9CORY</name>
<dbReference type="AlphaFoldDB" id="A0A5C5UJL3"/>
<accession>A0A5C5UJL3</accession>
<keyword evidence="3" id="KW-1185">Reference proteome</keyword>